<sequence length="144" mass="16427">MIDDPDKEADDQWCAKQRKQVIAYLSEEGFPAPNVGDWPAWHVTPVVSVWAVKSIEYPRAVGWWAVSGDFPTDYTTCSGDRNPRQALRDIGDRWRQAAARWVDGKPAEGFQLRNAAHERELAPLLATRAQLFLDFAADDRNWEE</sequence>
<dbReference type="Proteomes" id="UP000319931">
    <property type="component" value="Unassembled WGS sequence"/>
</dbReference>
<accession>A0A502FZH6</accession>
<dbReference type="RefSeq" id="WP_140849842.1">
    <property type="nucleotide sequence ID" value="NZ_RCZC01000002.1"/>
</dbReference>
<organism evidence="1 2">
    <name type="scientific">Sphingomonas glacialis</name>
    <dbReference type="NCBI Taxonomy" id="658225"/>
    <lineage>
        <taxon>Bacteria</taxon>
        <taxon>Pseudomonadati</taxon>
        <taxon>Pseudomonadota</taxon>
        <taxon>Alphaproteobacteria</taxon>
        <taxon>Sphingomonadales</taxon>
        <taxon>Sphingomonadaceae</taxon>
        <taxon>Sphingomonas</taxon>
    </lineage>
</organism>
<protein>
    <submittedName>
        <fullName evidence="1">DUF4826 family protein</fullName>
    </submittedName>
</protein>
<evidence type="ECO:0000313" key="1">
    <source>
        <dbReference type="EMBL" id="TPG54692.1"/>
    </source>
</evidence>
<dbReference type="AlphaFoldDB" id="A0A502FZH6"/>
<dbReference type="OrthoDB" id="8084020at2"/>
<proteinExistence type="predicted"/>
<comment type="caution">
    <text evidence="1">The sequence shown here is derived from an EMBL/GenBank/DDBJ whole genome shotgun (WGS) entry which is preliminary data.</text>
</comment>
<name>A0A502FZH6_9SPHN</name>
<dbReference type="InterPro" id="IPR032251">
    <property type="entry name" value="DUF4826"/>
</dbReference>
<keyword evidence="2" id="KW-1185">Reference proteome</keyword>
<reference evidence="1 2" key="1">
    <citation type="journal article" date="2019" name="Environ. Microbiol.">
        <title>Species interactions and distinct microbial communities in high Arctic permafrost affected cryosols are associated with the CH4 and CO2 gas fluxes.</title>
        <authorList>
            <person name="Altshuler I."/>
            <person name="Hamel J."/>
            <person name="Turney S."/>
            <person name="Magnuson E."/>
            <person name="Levesque R."/>
            <person name="Greer C."/>
            <person name="Whyte L.G."/>
        </authorList>
    </citation>
    <scope>NUCLEOTIDE SEQUENCE [LARGE SCALE GENOMIC DNA]</scope>
    <source>
        <strain evidence="1 2">E6.1</strain>
    </source>
</reference>
<dbReference type="EMBL" id="RCZC01000002">
    <property type="protein sequence ID" value="TPG54692.1"/>
    <property type="molecule type" value="Genomic_DNA"/>
</dbReference>
<evidence type="ECO:0000313" key="2">
    <source>
        <dbReference type="Proteomes" id="UP000319931"/>
    </source>
</evidence>
<gene>
    <name evidence="1" type="ORF">EAH76_08685</name>
</gene>
<dbReference type="Pfam" id="PF16108">
    <property type="entry name" value="DUF4826"/>
    <property type="match status" value="1"/>
</dbReference>